<reference evidence="1" key="1">
    <citation type="submission" date="2018-05" db="EMBL/GenBank/DDBJ databases">
        <authorList>
            <person name="Lanie J.A."/>
            <person name="Ng W.-L."/>
            <person name="Kazmierczak K.M."/>
            <person name="Andrzejewski T.M."/>
            <person name="Davidsen T.M."/>
            <person name="Wayne K.J."/>
            <person name="Tettelin H."/>
            <person name="Glass J.I."/>
            <person name="Rusch D."/>
            <person name="Podicherti R."/>
            <person name="Tsui H.-C.T."/>
            <person name="Winkler M.E."/>
        </authorList>
    </citation>
    <scope>NUCLEOTIDE SEQUENCE</scope>
</reference>
<dbReference type="EMBL" id="UINC01001093">
    <property type="protein sequence ID" value="SUZ70483.1"/>
    <property type="molecule type" value="Genomic_DNA"/>
</dbReference>
<dbReference type="AlphaFoldDB" id="A0A381PYM4"/>
<dbReference type="Pfam" id="PF04314">
    <property type="entry name" value="PCuAC"/>
    <property type="match status" value="1"/>
</dbReference>
<evidence type="ECO:0008006" key="2">
    <source>
        <dbReference type="Google" id="ProtNLM"/>
    </source>
</evidence>
<organism evidence="1">
    <name type="scientific">marine metagenome</name>
    <dbReference type="NCBI Taxonomy" id="408172"/>
    <lineage>
        <taxon>unclassified sequences</taxon>
        <taxon>metagenomes</taxon>
        <taxon>ecological metagenomes</taxon>
    </lineage>
</organism>
<dbReference type="Gene3D" id="2.60.40.1890">
    <property type="entry name" value="PCu(A)C copper chaperone"/>
    <property type="match status" value="1"/>
</dbReference>
<dbReference type="SUPFAM" id="SSF110087">
    <property type="entry name" value="DR1885-like metal-binding protein"/>
    <property type="match status" value="1"/>
</dbReference>
<dbReference type="PANTHER" id="PTHR36302:SF1">
    <property type="entry name" value="COPPER CHAPERONE PCU(A)C"/>
    <property type="match status" value="1"/>
</dbReference>
<evidence type="ECO:0000313" key="1">
    <source>
        <dbReference type="EMBL" id="SUZ70483.1"/>
    </source>
</evidence>
<dbReference type="PANTHER" id="PTHR36302">
    <property type="entry name" value="BLR7088 PROTEIN"/>
    <property type="match status" value="1"/>
</dbReference>
<sequence length="149" mass="16719">MEIFTKKYTYLLGCLLLISPVHGDIIVAEAWVRAGPTNATTMAAYATIMNHSSATELKRITAEGFGEAQIHKTTMKDSMAMMEKFDSLTLLENQTLELKPESWHIMLVNPQIVPKEGEAVGLHFFFESENKTKEISVLARVLKMKVKSD</sequence>
<name>A0A381PYM4_9ZZZZ</name>
<dbReference type="InterPro" id="IPR058248">
    <property type="entry name" value="Lxx211020-like"/>
</dbReference>
<protein>
    <recommendedName>
        <fullName evidence="2">Copper chaperone PCu(A)C</fullName>
    </recommendedName>
</protein>
<dbReference type="InterPro" id="IPR007410">
    <property type="entry name" value="LpqE-like"/>
</dbReference>
<gene>
    <name evidence="1" type="ORF">METZ01_LOCUS23337</name>
</gene>
<accession>A0A381PYM4</accession>
<dbReference type="InterPro" id="IPR036182">
    <property type="entry name" value="PCuAC_sf"/>
</dbReference>
<proteinExistence type="predicted"/>